<evidence type="ECO:0000313" key="3">
    <source>
        <dbReference type="EMBL" id="RAW12574.1"/>
    </source>
</evidence>
<dbReference type="GO" id="GO:0016020">
    <property type="term" value="C:membrane"/>
    <property type="evidence" value="ECO:0007669"/>
    <property type="project" value="TreeGrafter"/>
</dbReference>
<accession>A0A329QJR8</accession>
<feature type="compositionally biased region" description="Polar residues" evidence="1">
    <location>
        <begin position="1"/>
        <end position="19"/>
    </location>
</feature>
<reference evidence="3 4" key="1">
    <citation type="submission" date="2018-06" db="EMBL/GenBank/DDBJ databases">
        <title>Phytoactinopolyspora halophila sp. nov., a novel halophilic actinomycete isolated from a saline soil in China.</title>
        <authorList>
            <person name="Tang S.-K."/>
        </authorList>
    </citation>
    <scope>NUCLEOTIDE SEQUENCE [LARGE SCALE GENOMIC DNA]</scope>
    <source>
        <strain evidence="3 4">YIM 96934</strain>
    </source>
</reference>
<sequence>MTKPTTDLTVRRFTPSQAPSGPPVLLLHGFASSGKRDWLDGTASSPGQAGSDGGQPGWVDALTAAGRVVVVPDLPGHGTSPAPRTLQEATTSGMVRALSRVIEAEGAPVVDVVAYSLGARLAWELPRSAPARVAHLVLGGISPGEPFATVNVEEALAFATDGTPPGDPLTGMIAQMIAAPGQDARALATCIEGLRSEPFTPGAGDVDVPVLFVAGADDPVSDGIEKLVELVPGSVLRRVTGGHMAALHGDEFRSTTLTFLSE</sequence>
<comment type="caution">
    <text evidence="3">The sequence shown here is derived from an EMBL/GenBank/DDBJ whole genome shotgun (WGS) entry which is preliminary data.</text>
</comment>
<dbReference type="OrthoDB" id="9804723at2"/>
<dbReference type="SUPFAM" id="SSF53474">
    <property type="entry name" value="alpha/beta-Hydrolases"/>
    <property type="match status" value="1"/>
</dbReference>
<dbReference type="InterPro" id="IPR000073">
    <property type="entry name" value="AB_hydrolase_1"/>
</dbReference>
<keyword evidence="4" id="KW-1185">Reference proteome</keyword>
<dbReference type="Pfam" id="PF00561">
    <property type="entry name" value="Abhydrolase_1"/>
    <property type="match status" value="1"/>
</dbReference>
<feature type="region of interest" description="Disordered" evidence="1">
    <location>
        <begin position="37"/>
        <end position="57"/>
    </location>
</feature>
<name>A0A329QJR8_9ACTN</name>
<dbReference type="InterPro" id="IPR029058">
    <property type="entry name" value="AB_hydrolase_fold"/>
</dbReference>
<dbReference type="Gene3D" id="3.40.50.1820">
    <property type="entry name" value="alpha/beta hydrolase"/>
    <property type="match status" value="1"/>
</dbReference>
<dbReference type="RefSeq" id="WP_112259030.1">
    <property type="nucleotide sequence ID" value="NZ_QMIG01000015.1"/>
</dbReference>
<dbReference type="AlphaFoldDB" id="A0A329QJR8"/>
<evidence type="ECO:0000313" key="4">
    <source>
        <dbReference type="Proteomes" id="UP000250462"/>
    </source>
</evidence>
<dbReference type="PANTHER" id="PTHR43798:SF5">
    <property type="entry name" value="MONOACYLGLYCEROL LIPASE ABHD6"/>
    <property type="match status" value="1"/>
</dbReference>
<dbReference type="InterPro" id="IPR050266">
    <property type="entry name" value="AB_hydrolase_sf"/>
</dbReference>
<organism evidence="3 4">
    <name type="scientific">Phytoactinopolyspora halophila</name>
    <dbReference type="NCBI Taxonomy" id="1981511"/>
    <lineage>
        <taxon>Bacteria</taxon>
        <taxon>Bacillati</taxon>
        <taxon>Actinomycetota</taxon>
        <taxon>Actinomycetes</taxon>
        <taxon>Jiangellales</taxon>
        <taxon>Jiangellaceae</taxon>
        <taxon>Phytoactinopolyspora</taxon>
    </lineage>
</organism>
<protein>
    <submittedName>
        <fullName evidence="3">Hydrolase</fullName>
    </submittedName>
</protein>
<dbReference type="GO" id="GO:0046464">
    <property type="term" value="P:acylglycerol catabolic process"/>
    <property type="evidence" value="ECO:0007669"/>
    <property type="project" value="TreeGrafter"/>
</dbReference>
<gene>
    <name evidence="3" type="ORF">DPM12_14415</name>
</gene>
<proteinExistence type="predicted"/>
<feature type="region of interest" description="Disordered" evidence="1">
    <location>
        <begin position="1"/>
        <end position="23"/>
    </location>
</feature>
<evidence type="ECO:0000259" key="2">
    <source>
        <dbReference type="Pfam" id="PF00561"/>
    </source>
</evidence>
<feature type="domain" description="AB hydrolase-1" evidence="2">
    <location>
        <begin position="22"/>
        <end position="149"/>
    </location>
</feature>
<keyword evidence="3" id="KW-0378">Hydrolase</keyword>
<dbReference type="Proteomes" id="UP000250462">
    <property type="component" value="Unassembled WGS sequence"/>
</dbReference>
<dbReference type="GO" id="GO:0047372">
    <property type="term" value="F:monoacylglycerol lipase activity"/>
    <property type="evidence" value="ECO:0007669"/>
    <property type="project" value="TreeGrafter"/>
</dbReference>
<evidence type="ECO:0000256" key="1">
    <source>
        <dbReference type="SAM" id="MobiDB-lite"/>
    </source>
</evidence>
<dbReference type="PANTHER" id="PTHR43798">
    <property type="entry name" value="MONOACYLGLYCEROL LIPASE"/>
    <property type="match status" value="1"/>
</dbReference>
<dbReference type="EMBL" id="QMIG01000015">
    <property type="protein sequence ID" value="RAW12574.1"/>
    <property type="molecule type" value="Genomic_DNA"/>
</dbReference>